<feature type="chain" id="PRO_5009099536" evidence="1">
    <location>
        <begin position="20"/>
        <end position="168"/>
    </location>
</feature>
<dbReference type="Proteomes" id="UP000094609">
    <property type="component" value="Chromosome"/>
</dbReference>
<sequence>MVRFFLLLLCLISIGNAHPHTFIDVYLEISKNELKIKWFFDEMTSGALIEDFDLNHNKSFDDKETALFKNEVFNPLQKFSFFTNLKVAKKKIIFSPKNLQLSQVGNTFVIEFCVDLKPYEHQKKSIGFWDDSFLCALSLEAAHIHSTLHYTLKVVDNAYYYGYLLELP</sequence>
<evidence type="ECO:0000313" key="2">
    <source>
        <dbReference type="EMBL" id="AOO66309.1"/>
    </source>
</evidence>
<name>A0A1D7TMT5_9BACT</name>
<dbReference type="AlphaFoldDB" id="A0A1D7TMT5"/>
<gene>
    <name evidence="2" type="ORF">SHALO_2550</name>
</gene>
<organism evidence="2 3">
    <name type="scientific">Sulfurospirillum halorespirans DSM 13726</name>
    <dbReference type="NCBI Taxonomy" id="1193502"/>
    <lineage>
        <taxon>Bacteria</taxon>
        <taxon>Pseudomonadati</taxon>
        <taxon>Campylobacterota</taxon>
        <taxon>Epsilonproteobacteria</taxon>
        <taxon>Campylobacterales</taxon>
        <taxon>Sulfurospirillaceae</taxon>
        <taxon>Sulfurospirillum</taxon>
    </lineage>
</organism>
<accession>A0A1D7TMT5</accession>
<evidence type="ECO:0000313" key="3">
    <source>
        <dbReference type="Proteomes" id="UP000094609"/>
    </source>
</evidence>
<dbReference type="Pfam" id="PF06226">
    <property type="entry name" value="DUF1007"/>
    <property type="match status" value="1"/>
</dbReference>
<feature type="signal peptide" evidence="1">
    <location>
        <begin position="1"/>
        <end position="19"/>
    </location>
</feature>
<dbReference type="KEGG" id="shal:SHALO_2550"/>
<keyword evidence="3" id="KW-1185">Reference proteome</keyword>
<dbReference type="PATRIC" id="fig|1193502.14.peg.2582"/>
<keyword evidence="1" id="KW-0732">Signal</keyword>
<evidence type="ECO:0000256" key="1">
    <source>
        <dbReference type="SAM" id="SignalP"/>
    </source>
</evidence>
<dbReference type="RefSeq" id="WP_069478856.1">
    <property type="nucleotide sequence ID" value="NZ_CP017111.1"/>
</dbReference>
<reference evidence="3" key="1">
    <citation type="submission" date="2016-08" db="EMBL/GenBank/DDBJ databases">
        <title>Complete genome sequence of the organohalide-respiring Epsilonproteobacterium Sulfurospirillum halorespirans.</title>
        <authorList>
            <person name="Goris T."/>
            <person name="Zimmermann J."/>
            <person name="Schenz B."/>
            <person name="Lemos M."/>
            <person name="Hackermueller J."/>
            <person name="Diekert G."/>
        </authorList>
    </citation>
    <scope>NUCLEOTIDE SEQUENCE [LARGE SCALE GENOMIC DNA]</scope>
    <source>
        <strain>DSM 13726</strain>
        <strain evidence="3">PCE-M2</strain>
    </source>
</reference>
<dbReference type="STRING" id="1193502.SHALO_2550"/>
<protein>
    <submittedName>
        <fullName evidence="2">Putative ABC transporter substrate-binding protein</fullName>
    </submittedName>
</protein>
<dbReference type="InterPro" id="IPR010412">
    <property type="entry name" value="DUF1007"/>
</dbReference>
<dbReference type="EMBL" id="CP017111">
    <property type="protein sequence ID" value="AOO66309.1"/>
    <property type="molecule type" value="Genomic_DNA"/>
</dbReference>
<proteinExistence type="predicted"/>